<proteinExistence type="predicted"/>
<comment type="caution">
    <text evidence="6">The sequence shown here is derived from an EMBL/GenBank/DDBJ whole genome shotgun (WGS) entry which is preliminary data.</text>
</comment>
<evidence type="ECO:0000256" key="3">
    <source>
        <dbReference type="ARBA" id="ARBA00023163"/>
    </source>
</evidence>
<evidence type="ECO:0000313" key="7">
    <source>
        <dbReference type="Proteomes" id="UP000615455"/>
    </source>
</evidence>
<reference evidence="7" key="1">
    <citation type="journal article" date="2019" name="Int. J. Syst. Evol. Microbiol.">
        <title>The Global Catalogue of Microorganisms (GCM) 10K type strain sequencing project: providing services to taxonomists for standard genome sequencing and annotation.</title>
        <authorList>
            <consortium name="The Broad Institute Genomics Platform"/>
            <consortium name="The Broad Institute Genome Sequencing Center for Infectious Disease"/>
            <person name="Wu L."/>
            <person name="Ma J."/>
        </authorList>
    </citation>
    <scope>NUCLEOTIDE SEQUENCE [LARGE SCALE GENOMIC DNA]</scope>
    <source>
        <strain evidence="7">CGMCC 1.15043</strain>
    </source>
</reference>
<dbReference type="InterPro" id="IPR000551">
    <property type="entry name" value="MerR-type_HTH_dom"/>
</dbReference>
<dbReference type="Proteomes" id="UP000615455">
    <property type="component" value="Unassembled WGS sequence"/>
</dbReference>
<dbReference type="EMBL" id="BMHE01000011">
    <property type="protein sequence ID" value="GFZ79413.1"/>
    <property type="molecule type" value="Genomic_DNA"/>
</dbReference>
<dbReference type="InterPro" id="IPR009061">
    <property type="entry name" value="DNA-bd_dom_put_sf"/>
</dbReference>
<keyword evidence="2" id="KW-0238">DNA-binding</keyword>
<dbReference type="Gene3D" id="1.10.1240.10">
    <property type="entry name" value="Methionine synthase domain"/>
    <property type="match status" value="1"/>
</dbReference>
<keyword evidence="3" id="KW-0804">Transcription</keyword>
<dbReference type="SMART" id="SM00422">
    <property type="entry name" value="HTH_MERR"/>
    <property type="match status" value="1"/>
</dbReference>
<dbReference type="PROSITE" id="PS50937">
    <property type="entry name" value="HTH_MERR_2"/>
    <property type="match status" value="1"/>
</dbReference>
<dbReference type="InterPro" id="IPR047057">
    <property type="entry name" value="MerR_fam"/>
</dbReference>
<evidence type="ECO:0000256" key="1">
    <source>
        <dbReference type="ARBA" id="ARBA00023015"/>
    </source>
</evidence>
<protein>
    <submittedName>
        <fullName evidence="6">HTH-type transcriptional repressor CarH</fullName>
    </submittedName>
</protein>
<organism evidence="6 7">
    <name type="scientific">Paenibacillus marchantiophytorum</name>
    <dbReference type="NCBI Taxonomy" id="1619310"/>
    <lineage>
        <taxon>Bacteria</taxon>
        <taxon>Bacillati</taxon>
        <taxon>Bacillota</taxon>
        <taxon>Bacilli</taxon>
        <taxon>Bacillales</taxon>
        <taxon>Paenibacillaceae</taxon>
        <taxon>Paenibacillus</taxon>
    </lineage>
</organism>
<dbReference type="SUPFAM" id="SSF52242">
    <property type="entry name" value="Cobalamin (vitamin B12)-binding domain"/>
    <property type="match status" value="1"/>
</dbReference>
<dbReference type="InterPro" id="IPR006158">
    <property type="entry name" value="Cobalamin-bd"/>
</dbReference>
<dbReference type="InterPro" id="IPR036594">
    <property type="entry name" value="Meth_synthase_dom"/>
</dbReference>
<gene>
    <name evidence="6" type="primary">carH</name>
    <name evidence="6" type="ORF">GCM10008018_26100</name>
</gene>
<evidence type="ECO:0000313" key="6">
    <source>
        <dbReference type="EMBL" id="GFZ79413.1"/>
    </source>
</evidence>
<dbReference type="InterPro" id="IPR036724">
    <property type="entry name" value="Cobalamin-bd_sf"/>
</dbReference>
<dbReference type="Gene3D" id="1.10.1660.10">
    <property type="match status" value="1"/>
</dbReference>
<dbReference type="PANTHER" id="PTHR30204:SF67">
    <property type="entry name" value="HTH-TYPE TRANSCRIPTIONAL REGULATOR MLRA-RELATED"/>
    <property type="match status" value="1"/>
</dbReference>
<name>A0ABQ1ENH4_9BACL</name>
<sequence length="303" mass="35182">MMYTIKQASTLLGIPAVTIRAWETRYGAIKPVRTEGGYRLFTDKNMEDLRFLKVQTDEKDMTISQAVRLLKEQQDLREQLLDNKPETDAYPGKQAHQDMIDRLYDSLSNFRTEQAKTMVELGFSMYGYDMMIYHILFSVMIKVGTEWEEGRASVAQEHFITQFITQRCLSFFHLFPVDERVPRMLALCPAGEHHQAGLLLFSLFLRKKGADVLYLGPDTPEDGIQKILQEQHIRIICLSLTDPKLMDQTFAFIDRLRASNLELEVVLGGQGFQDVPEPYAAWVLPSDNQDEWENWFQDRVLRF</sequence>
<dbReference type="CDD" id="cd01104">
    <property type="entry name" value="HTH_MlrA-CarA"/>
    <property type="match status" value="1"/>
</dbReference>
<evidence type="ECO:0000259" key="5">
    <source>
        <dbReference type="PROSITE" id="PS51332"/>
    </source>
</evidence>
<accession>A0ABQ1ENH4</accession>
<dbReference type="InterPro" id="IPR003759">
    <property type="entry name" value="Cbl-bd_cap"/>
</dbReference>
<keyword evidence="1" id="KW-0805">Transcription regulation</keyword>
<feature type="domain" description="HTH merR-type" evidence="4">
    <location>
        <begin position="2"/>
        <end position="72"/>
    </location>
</feature>
<dbReference type="PANTHER" id="PTHR30204">
    <property type="entry name" value="REDOX-CYCLING DRUG-SENSING TRANSCRIPTIONAL ACTIVATOR SOXR"/>
    <property type="match status" value="1"/>
</dbReference>
<dbReference type="PROSITE" id="PS51332">
    <property type="entry name" value="B12_BINDING"/>
    <property type="match status" value="1"/>
</dbReference>
<dbReference type="CDD" id="cd02065">
    <property type="entry name" value="B12-binding_like"/>
    <property type="match status" value="1"/>
</dbReference>
<keyword evidence="7" id="KW-1185">Reference proteome</keyword>
<dbReference type="Gene3D" id="3.40.50.280">
    <property type="entry name" value="Cobalamin-binding domain"/>
    <property type="match status" value="1"/>
</dbReference>
<dbReference type="Pfam" id="PF02607">
    <property type="entry name" value="B12-binding_2"/>
    <property type="match status" value="1"/>
</dbReference>
<evidence type="ECO:0000259" key="4">
    <source>
        <dbReference type="PROSITE" id="PS50937"/>
    </source>
</evidence>
<dbReference type="Pfam" id="PF02310">
    <property type="entry name" value="B12-binding"/>
    <property type="match status" value="1"/>
</dbReference>
<dbReference type="SUPFAM" id="SSF46955">
    <property type="entry name" value="Putative DNA-binding domain"/>
    <property type="match status" value="1"/>
</dbReference>
<evidence type="ECO:0000256" key="2">
    <source>
        <dbReference type="ARBA" id="ARBA00023125"/>
    </source>
</evidence>
<feature type="domain" description="B12-binding" evidence="5">
    <location>
        <begin position="181"/>
        <end position="303"/>
    </location>
</feature>
<dbReference type="RefSeq" id="WP_189012152.1">
    <property type="nucleotide sequence ID" value="NZ_BMHE01000011.1"/>
</dbReference>
<dbReference type="Pfam" id="PF13411">
    <property type="entry name" value="MerR_1"/>
    <property type="match status" value="1"/>
</dbReference>